<feature type="region of interest" description="Disordered" evidence="1">
    <location>
        <begin position="586"/>
        <end position="606"/>
    </location>
</feature>
<evidence type="ECO:0000313" key="2">
    <source>
        <dbReference type="EMBL" id="SDW30921.1"/>
    </source>
</evidence>
<evidence type="ECO:0000313" key="3">
    <source>
        <dbReference type="Proteomes" id="UP000199515"/>
    </source>
</evidence>
<proteinExistence type="predicted"/>
<dbReference type="STRING" id="589385.SAMN05421504_101220"/>
<dbReference type="AlphaFoldDB" id="A0A1H2SH26"/>
<dbReference type="Proteomes" id="UP000199515">
    <property type="component" value="Unassembled WGS sequence"/>
</dbReference>
<name>A0A1H2SH26_9PSEU</name>
<sequence length="774" mass="83535">MTELDVDWERAAGFDHEDEPPQHDAGLVWQPYADPPLVTSSMLMGLDAMADEERQRLFRYLAALVDARKTPVHVNVAFNAVYFGFDVTAGGYVHGALHELFSFPEIHVGEENDALPVGALVKITAGGRPFFAEVVYKEGAHPELQEDGSLPAWVSGAPAGAVGPGQANSDTRPLLSELLVIDTDAFGPGFSLKSSQVDRARRAGRAMNADGHLVYNARYASREDADLDEVSYYARYLLTRGRDQVMSASAPMSLGSLLTPDAGEEQYQAAVLGLLNTIRDALSRLDDQLRTWHGYAFGRAAFGARLTDDGPLGESDLGMIATQLGRSAVRDRPPRWAIQPKPAYLAIGPRLRQIQGAGQCLVGVGYAAAVCHANSVISDYVRRDSDESTGLLPGGISLRLDDHWQGGGVWRSAAPGGAEALLDITQPLGLGWSSTLPEVGPAAEPDFEDSADLLGAPTDLVVKDSEIAWTQPLRLKYLQEGSLPLPDGVAAAMRGVAPRLRLMLSHDGAELETCQQVQNTTTELYAPAPRLSEIDWPLEFFVGIVLTCSWTRGSSIVRATSTLLEEPVTVDGELYEHRFDRSILTREAAPGEGKRGSAKEGSSTSMAGALTLPERVLRAVRRLGLLDSDGRAVLTRTRLGVAVHGESTEPGLGDAIDELIRDGRLRADLAGVDELGLLRFPAEPGQREIEVLVYEPSVAVAKARPSTTSSPRTVEARFLRSTKVTGHVRRIGHLGRVASEEQKAAYRAEMERVGNGARELPPGFTFVTSFTRGR</sequence>
<dbReference type="RefSeq" id="WP_091285416.1">
    <property type="nucleotide sequence ID" value="NZ_FNON01000001.1"/>
</dbReference>
<accession>A0A1H2SH26</accession>
<dbReference type="EMBL" id="FNON01000001">
    <property type="protein sequence ID" value="SDW30921.1"/>
    <property type="molecule type" value="Genomic_DNA"/>
</dbReference>
<reference evidence="2 3" key="1">
    <citation type="submission" date="2016-10" db="EMBL/GenBank/DDBJ databases">
        <authorList>
            <person name="de Groot N.N."/>
        </authorList>
    </citation>
    <scope>NUCLEOTIDE SEQUENCE [LARGE SCALE GENOMIC DNA]</scope>
    <source>
        <strain evidence="2 3">CPCC 202699</strain>
    </source>
</reference>
<organism evidence="2 3">
    <name type="scientific">Amycolatopsis xylanica</name>
    <dbReference type="NCBI Taxonomy" id="589385"/>
    <lineage>
        <taxon>Bacteria</taxon>
        <taxon>Bacillati</taxon>
        <taxon>Actinomycetota</taxon>
        <taxon>Actinomycetes</taxon>
        <taxon>Pseudonocardiales</taxon>
        <taxon>Pseudonocardiaceae</taxon>
        <taxon>Amycolatopsis</taxon>
    </lineage>
</organism>
<gene>
    <name evidence="2" type="ORF">SAMN05421504_101220</name>
</gene>
<evidence type="ECO:0000256" key="1">
    <source>
        <dbReference type="SAM" id="MobiDB-lite"/>
    </source>
</evidence>
<dbReference type="OrthoDB" id="3304871at2"/>
<keyword evidence="3" id="KW-1185">Reference proteome</keyword>
<protein>
    <submittedName>
        <fullName evidence="2">Uncharacterized protein</fullName>
    </submittedName>
</protein>